<evidence type="ECO:0000256" key="6">
    <source>
        <dbReference type="ARBA" id="ARBA00022884"/>
    </source>
</evidence>
<evidence type="ECO:0000256" key="4">
    <source>
        <dbReference type="ARBA" id="ARBA00022759"/>
    </source>
</evidence>
<organism evidence="8 9">
    <name type="scientific">Candidatus Taylorbacteria bacterium RIFCSPHIGHO2_02_FULL_46_13</name>
    <dbReference type="NCBI Taxonomy" id="1802312"/>
    <lineage>
        <taxon>Bacteria</taxon>
        <taxon>Candidatus Tayloriibacteriota</taxon>
    </lineage>
</organism>
<dbReference type="GO" id="GO:0004519">
    <property type="term" value="F:endonuclease activity"/>
    <property type="evidence" value="ECO:0007669"/>
    <property type="project" value="UniProtKB-KW"/>
</dbReference>
<evidence type="ECO:0000256" key="3">
    <source>
        <dbReference type="ARBA" id="ARBA00022722"/>
    </source>
</evidence>
<sequence length="80" mass="9278">MGGKLRVLSGKELVDFFASYGFTVHRQNASHIKLRRMLNGIKEILIIPNHKPIAKGTLKAIFHQAARYIPESELRKRFYR</sequence>
<dbReference type="STRING" id="1802312.A3C06_00605"/>
<keyword evidence="7" id="KW-0346">Stress response</keyword>
<protein>
    <recommendedName>
        <fullName evidence="10">Type II toxin-antitoxin system HicA family toxin</fullName>
    </recommendedName>
</protein>
<keyword evidence="6" id="KW-0694">RNA-binding</keyword>
<comment type="similarity">
    <text evidence="1">Belongs to the HicA mRNA interferase family.</text>
</comment>
<evidence type="ECO:0000256" key="2">
    <source>
        <dbReference type="ARBA" id="ARBA00022649"/>
    </source>
</evidence>
<gene>
    <name evidence="8" type="ORF">A3C06_00605</name>
</gene>
<evidence type="ECO:0000313" key="9">
    <source>
        <dbReference type="Proteomes" id="UP000177565"/>
    </source>
</evidence>
<evidence type="ECO:0000256" key="1">
    <source>
        <dbReference type="ARBA" id="ARBA00006620"/>
    </source>
</evidence>
<evidence type="ECO:0000313" key="8">
    <source>
        <dbReference type="EMBL" id="OHA27336.1"/>
    </source>
</evidence>
<evidence type="ECO:0000256" key="5">
    <source>
        <dbReference type="ARBA" id="ARBA00022801"/>
    </source>
</evidence>
<evidence type="ECO:0008006" key="10">
    <source>
        <dbReference type="Google" id="ProtNLM"/>
    </source>
</evidence>
<dbReference type="Proteomes" id="UP000177565">
    <property type="component" value="Unassembled WGS sequence"/>
</dbReference>
<dbReference type="EMBL" id="MHRQ01000006">
    <property type="protein sequence ID" value="OHA27336.1"/>
    <property type="molecule type" value="Genomic_DNA"/>
</dbReference>
<keyword evidence="2" id="KW-1277">Toxin-antitoxin system</keyword>
<proteinExistence type="inferred from homology"/>
<dbReference type="InterPro" id="IPR012933">
    <property type="entry name" value="HicA_mRNA_interferase"/>
</dbReference>
<dbReference type="GO" id="GO:0016787">
    <property type="term" value="F:hydrolase activity"/>
    <property type="evidence" value="ECO:0007669"/>
    <property type="project" value="UniProtKB-KW"/>
</dbReference>
<dbReference type="InterPro" id="IPR038570">
    <property type="entry name" value="HicA_sf"/>
</dbReference>
<dbReference type="GO" id="GO:0003729">
    <property type="term" value="F:mRNA binding"/>
    <property type="evidence" value="ECO:0007669"/>
    <property type="project" value="InterPro"/>
</dbReference>
<keyword evidence="3" id="KW-0540">Nuclease</keyword>
<evidence type="ECO:0000256" key="7">
    <source>
        <dbReference type="ARBA" id="ARBA00023016"/>
    </source>
</evidence>
<dbReference type="AlphaFoldDB" id="A0A1G2MTZ0"/>
<accession>A0A1G2MTZ0</accession>
<keyword evidence="4" id="KW-0255">Endonuclease</keyword>
<name>A0A1G2MTZ0_9BACT</name>
<comment type="caution">
    <text evidence="8">The sequence shown here is derived from an EMBL/GenBank/DDBJ whole genome shotgun (WGS) entry which is preliminary data.</text>
</comment>
<reference evidence="8 9" key="1">
    <citation type="journal article" date="2016" name="Nat. Commun.">
        <title>Thousands of microbial genomes shed light on interconnected biogeochemical processes in an aquifer system.</title>
        <authorList>
            <person name="Anantharaman K."/>
            <person name="Brown C.T."/>
            <person name="Hug L.A."/>
            <person name="Sharon I."/>
            <person name="Castelle C.J."/>
            <person name="Probst A.J."/>
            <person name="Thomas B.C."/>
            <person name="Singh A."/>
            <person name="Wilkins M.J."/>
            <person name="Karaoz U."/>
            <person name="Brodie E.L."/>
            <person name="Williams K.H."/>
            <person name="Hubbard S.S."/>
            <person name="Banfield J.F."/>
        </authorList>
    </citation>
    <scope>NUCLEOTIDE SEQUENCE [LARGE SCALE GENOMIC DNA]</scope>
</reference>
<dbReference type="SUPFAM" id="SSF54786">
    <property type="entry name" value="YcfA/nrd intein domain"/>
    <property type="match status" value="1"/>
</dbReference>
<dbReference type="Pfam" id="PF07927">
    <property type="entry name" value="HicA_toxin"/>
    <property type="match status" value="1"/>
</dbReference>
<dbReference type="Gene3D" id="3.30.920.30">
    <property type="entry name" value="Hypothetical protein"/>
    <property type="match status" value="1"/>
</dbReference>
<keyword evidence="5" id="KW-0378">Hydrolase</keyword>